<name>A0A8T5UUA5_9EURY</name>
<protein>
    <submittedName>
        <fullName evidence="2">Uncharacterized protein</fullName>
    </submittedName>
</protein>
<evidence type="ECO:0000313" key="2">
    <source>
        <dbReference type="EMBL" id="MBZ2164443.1"/>
    </source>
</evidence>
<evidence type="ECO:0000313" key="3">
    <source>
        <dbReference type="Proteomes" id="UP000825933"/>
    </source>
</evidence>
<accession>A0A8T5UUA5</accession>
<keyword evidence="1" id="KW-0175">Coiled coil</keyword>
<dbReference type="Proteomes" id="UP000825933">
    <property type="component" value="Unassembled WGS sequence"/>
</dbReference>
<feature type="coiled-coil region" evidence="1">
    <location>
        <begin position="3"/>
        <end position="46"/>
    </location>
</feature>
<reference evidence="3" key="1">
    <citation type="journal article" date="2022" name="Microbiol. Resour. Announc.">
        <title>Draft Genome Sequence of a Methanogenic Archaeon from West Spitsbergen Permafrost.</title>
        <authorList>
            <person name="Trubitsyn V."/>
            <person name="Rivkina E."/>
            <person name="Shcherbakova V."/>
        </authorList>
    </citation>
    <scope>NUCLEOTIDE SEQUENCE [LARGE SCALE GENOMIC DNA]</scope>
    <source>
        <strain evidence="3">VT</strain>
    </source>
</reference>
<sequence length="80" mass="9777">MEFKFLKSDNKRIEKKLEQLNKEYLEIEHQKELDKIEERCNEIKKQSGNNLKAEIWADIYQDVLTLEKKSDEYKKSEKKK</sequence>
<dbReference type="AlphaFoldDB" id="A0A8T5UUA5"/>
<gene>
    <name evidence="2" type="ORF">K8N75_00025</name>
</gene>
<dbReference type="RefSeq" id="WP_223790129.1">
    <property type="nucleotide sequence ID" value="NZ_JAIOUQ010000001.1"/>
</dbReference>
<dbReference type="EMBL" id="JAIOUQ010000001">
    <property type="protein sequence ID" value="MBZ2164443.1"/>
    <property type="molecule type" value="Genomic_DNA"/>
</dbReference>
<comment type="caution">
    <text evidence="2">The sequence shown here is derived from an EMBL/GenBank/DDBJ whole genome shotgun (WGS) entry which is preliminary data.</text>
</comment>
<evidence type="ECO:0000256" key="1">
    <source>
        <dbReference type="SAM" id="Coils"/>
    </source>
</evidence>
<keyword evidence="3" id="KW-1185">Reference proteome</keyword>
<organism evidence="2 3">
    <name type="scientific">Methanobacterium spitsbergense</name>
    <dbReference type="NCBI Taxonomy" id="2874285"/>
    <lineage>
        <taxon>Archaea</taxon>
        <taxon>Methanobacteriati</taxon>
        <taxon>Methanobacteriota</taxon>
        <taxon>Methanomada group</taxon>
        <taxon>Methanobacteria</taxon>
        <taxon>Methanobacteriales</taxon>
        <taxon>Methanobacteriaceae</taxon>
        <taxon>Methanobacterium</taxon>
    </lineage>
</organism>
<proteinExistence type="predicted"/>